<protein>
    <recommendedName>
        <fullName evidence="5">Iron permease</fullName>
    </recommendedName>
</protein>
<feature type="transmembrane region" description="Helical" evidence="2">
    <location>
        <begin position="23"/>
        <end position="42"/>
    </location>
</feature>
<dbReference type="RefSeq" id="WP_025661189.1">
    <property type="nucleotide sequence ID" value="NZ_JBBNAS010000466.1"/>
</dbReference>
<feature type="compositionally biased region" description="Basic residues" evidence="1">
    <location>
        <begin position="143"/>
        <end position="159"/>
    </location>
</feature>
<keyword evidence="2" id="KW-0472">Membrane</keyword>
<comment type="caution">
    <text evidence="3">The sequence shown here is derived from an EMBL/GenBank/DDBJ whole genome shotgun (WGS) entry which is preliminary data.</text>
</comment>
<dbReference type="Proteomes" id="UP000068164">
    <property type="component" value="Unassembled WGS sequence"/>
</dbReference>
<feature type="transmembrane region" description="Helical" evidence="2">
    <location>
        <begin position="48"/>
        <end position="67"/>
    </location>
</feature>
<keyword evidence="4" id="KW-1185">Reference proteome</keyword>
<dbReference type="OrthoDB" id="119761at2"/>
<dbReference type="AlphaFoldDB" id="A0A109JL70"/>
<keyword evidence="2" id="KW-0812">Transmembrane</keyword>
<name>A0A109JL70_9HYPH</name>
<feature type="region of interest" description="Disordered" evidence="1">
    <location>
        <begin position="118"/>
        <end position="159"/>
    </location>
</feature>
<proteinExistence type="predicted"/>
<organism evidence="3 4">
    <name type="scientific">Rhizobium altiplani</name>
    <dbReference type="NCBI Taxonomy" id="1864509"/>
    <lineage>
        <taxon>Bacteria</taxon>
        <taxon>Pseudomonadati</taxon>
        <taxon>Pseudomonadota</taxon>
        <taxon>Alphaproteobacteria</taxon>
        <taxon>Hyphomicrobiales</taxon>
        <taxon>Rhizobiaceae</taxon>
        <taxon>Rhizobium/Agrobacterium group</taxon>
        <taxon>Rhizobium</taxon>
    </lineage>
</organism>
<sequence>MATPQHLFTRFASRTSEWAGRPATFVLAVVLVAVWAGTGPVFDFSETWQLVINTGTTIITFLMVFVLQNAQTRDARAVQAKLNEIILTSHAENRFIGIEHLDDEDLQHLDRLVAKAAKGVRNQRSSKASNGQNGGGEASASARLKKTKRKTAPVKAPSR</sequence>
<evidence type="ECO:0000256" key="1">
    <source>
        <dbReference type="SAM" id="MobiDB-lite"/>
    </source>
</evidence>
<dbReference type="GO" id="GO:0055085">
    <property type="term" value="P:transmembrane transport"/>
    <property type="evidence" value="ECO:0007669"/>
    <property type="project" value="InterPro"/>
</dbReference>
<evidence type="ECO:0008006" key="5">
    <source>
        <dbReference type="Google" id="ProtNLM"/>
    </source>
</evidence>
<evidence type="ECO:0000313" key="3">
    <source>
        <dbReference type="EMBL" id="KWV51026.1"/>
    </source>
</evidence>
<reference evidence="3 4" key="1">
    <citation type="submission" date="2015-11" db="EMBL/GenBank/DDBJ databases">
        <title>Draft Genome Sequence of the Strain BR 10423 (Rhizobium sp.) isolated from nodules of Mimosa pudica.</title>
        <authorList>
            <person name="Barauna A.C."/>
            <person name="Zilli J.E."/>
            <person name="Simoes-Araujo J.L."/>
            <person name="Reis V.M."/>
            <person name="James E.K."/>
            <person name="Reis F.B.Jr."/>
            <person name="Rouws L.F."/>
            <person name="Passos S.R."/>
            <person name="Gois S.R."/>
        </authorList>
    </citation>
    <scope>NUCLEOTIDE SEQUENCE [LARGE SCALE GENOMIC DNA]</scope>
    <source>
        <strain evidence="3 4">BR10423</strain>
    </source>
</reference>
<gene>
    <name evidence="3" type="ORF">AS026_06775</name>
</gene>
<keyword evidence="2" id="KW-1133">Transmembrane helix</keyword>
<dbReference type="InterPro" id="IPR007251">
    <property type="entry name" value="Iron_permease_Fet4"/>
</dbReference>
<accession>A0A109JL70</accession>
<dbReference type="Pfam" id="PF04120">
    <property type="entry name" value="Iron_permease"/>
    <property type="match status" value="1"/>
</dbReference>
<feature type="compositionally biased region" description="Polar residues" evidence="1">
    <location>
        <begin position="122"/>
        <end position="131"/>
    </location>
</feature>
<evidence type="ECO:0000313" key="4">
    <source>
        <dbReference type="Proteomes" id="UP000068164"/>
    </source>
</evidence>
<evidence type="ECO:0000256" key="2">
    <source>
        <dbReference type="SAM" id="Phobius"/>
    </source>
</evidence>
<dbReference type="EMBL" id="LNCD01000082">
    <property type="protein sequence ID" value="KWV51026.1"/>
    <property type="molecule type" value="Genomic_DNA"/>
</dbReference>